<dbReference type="PANTHER" id="PTHR42770:SF13">
    <property type="entry name" value="L-METHIONINE_BRANCHED-CHAIN AMINO ACID EXPORTER YJEH"/>
    <property type="match status" value="1"/>
</dbReference>
<name>A0A561U7Q8_9PSEU</name>
<dbReference type="Pfam" id="PF13520">
    <property type="entry name" value="AA_permease_2"/>
    <property type="match status" value="1"/>
</dbReference>
<evidence type="ECO:0000256" key="1">
    <source>
        <dbReference type="ARBA" id="ARBA00004651"/>
    </source>
</evidence>
<comment type="caution">
    <text evidence="7">The sequence shown here is derived from an EMBL/GenBank/DDBJ whole genome shotgun (WGS) entry which is preliminary data.</text>
</comment>
<dbReference type="PANTHER" id="PTHR42770">
    <property type="entry name" value="AMINO ACID TRANSPORTER-RELATED"/>
    <property type="match status" value="1"/>
</dbReference>
<evidence type="ECO:0000256" key="3">
    <source>
        <dbReference type="ARBA" id="ARBA00022692"/>
    </source>
</evidence>
<feature type="transmembrane region" description="Helical" evidence="6">
    <location>
        <begin position="155"/>
        <end position="177"/>
    </location>
</feature>
<dbReference type="GO" id="GO:0022857">
    <property type="term" value="F:transmembrane transporter activity"/>
    <property type="evidence" value="ECO:0007669"/>
    <property type="project" value="InterPro"/>
</dbReference>
<sequence length="440" mass="44794">MPSSEDRTYDSADRRIGVPHGVALYVGAILGAGVLTLPAQAARLAGPASILAWLALVLLCIPVAATFAALGAREPDSGGIATFVTRAFGGNAGAVVGWWFYFALPLGAAAVAYVGGQYVAHALSAGPGVGYLVGAIIVLTGLATNAAGLQVSGRVQLALIGLLGLLLLVTIAVALPYSEPANLTPFLPNGWVSVVRAAGVLFFTFAGWEAVTHLSAEFTDPRRDLPRITVATLITVGVLYLGLATTCVLVLGTRLPTSSTPITVLLETGGMGGAARMLTGVLAFLLTAGVMNAYLAGGARLGAALARDGSLPHWLAEGNRPGSTPRRSLALLGAATTAVAIVALAARADLGDLMLAASACFMAVYVAGLCAGARLLPAGSAVRAGAGTAAVVMAIVLAFTGWFLLLPISLALAFMSFRLLTRHTPRRRPETVPPERNGAL</sequence>
<feature type="transmembrane region" description="Helical" evidence="6">
    <location>
        <begin position="92"/>
        <end position="116"/>
    </location>
</feature>
<keyword evidence="2" id="KW-1003">Cell membrane</keyword>
<keyword evidence="3 6" id="KW-0812">Transmembrane</keyword>
<feature type="transmembrane region" description="Helical" evidence="6">
    <location>
        <begin position="228"/>
        <end position="252"/>
    </location>
</feature>
<evidence type="ECO:0000256" key="4">
    <source>
        <dbReference type="ARBA" id="ARBA00022989"/>
    </source>
</evidence>
<comment type="subcellular location">
    <subcellularLocation>
        <location evidence="1">Cell membrane</location>
        <topology evidence="1">Multi-pass membrane protein</topology>
    </subcellularLocation>
</comment>
<feature type="transmembrane region" description="Helical" evidence="6">
    <location>
        <begin position="189"/>
        <end position="208"/>
    </location>
</feature>
<accession>A0A561U7Q8</accession>
<feature type="transmembrane region" description="Helical" evidence="6">
    <location>
        <begin position="388"/>
        <end position="417"/>
    </location>
</feature>
<dbReference type="GO" id="GO:0005886">
    <property type="term" value="C:plasma membrane"/>
    <property type="evidence" value="ECO:0007669"/>
    <property type="project" value="UniProtKB-SubCell"/>
</dbReference>
<keyword evidence="8" id="KW-1185">Reference proteome</keyword>
<protein>
    <submittedName>
        <fullName evidence="7">Amino acid exporter (AAE family)</fullName>
    </submittedName>
</protein>
<reference evidence="7 8" key="1">
    <citation type="submission" date="2019-06" db="EMBL/GenBank/DDBJ databases">
        <title>Sequencing the genomes of 1000 actinobacteria strains.</title>
        <authorList>
            <person name="Klenk H.-P."/>
        </authorList>
    </citation>
    <scope>NUCLEOTIDE SEQUENCE [LARGE SCALE GENOMIC DNA]</scope>
    <source>
        <strain evidence="7 8">DSM 46699</strain>
    </source>
</reference>
<gene>
    <name evidence="7" type="ORF">FHU35_12387</name>
</gene>
<keyword evidence="4 6" id="KW-1133">Transmembrane helix</keyword>
<evidence type="ECO:0000256" key="2">
    <source>
        <dbReference type="ARBA" id="ARBA00022475"/>
    </source>
</evidence>
<proteinExistence type="predicted"/>
<dbReference type="OrthoDB" id="9117841at2"/>
<dbReference type="InterPro" id="IPR050367">
    <property type="entry name" value="APC_superfamily"/>
</dbReference>
<feature type="transmembrane region" description="Helical" evidence="6">
    <location>
        <begin position="273"/>
        <end position="295"/>
    </location>
</feature>
<dbReference type="PIRSF" id="PIRSF006060">
    <property type="entry name" value="AA_transporter"/>
    <property type="match status" value="1"/>
</dbReference>
<dbReference type="EMBL" id="VIWX01000002">
    <property type="protein sequence ID" value="TWF95392.1"/>
    <property type="molecule type" value="Genomic_DNA"/>
</dbReference>
<dbReference type="Proteomes" id="UP000316184">
    <property type="component" value="Unassembled WGS sequence"/>
</dbReference>
<dbReference type="InterPro" id="IPR002293">
    <property type="entry name" value="AA/rel_permease1"/>
</dbReference>
<evidence type="ECO:0000256" key="5">
    <source>
        <dbReference type="ARBA" id="ARBA00023136"/>
    </source>
</evidence>
<feature type="transmembrane region" description="Helical" evidence="6">
    <location>
        <begin position="353"/>
        <end position="376"/>
    </location>
</feature>
<feature type="transmembrane region" description="Helical" evidence="6">
    <location>
        <begin position="20"/>
        <end position="38"/>
    </location>
</feature>
<feature type="transmembrane region" description="Helical" evidence="6">
    <location>
        <begin position="50"/>
        <end position="72"/>
    </location>
</feature>
<dbReference type="RefSeq" id="WP_145738378.1">
    <property type="nucleotide sequence ID" value="NZ_VIWX01000002.1"/>
</dbReference>
<feature type="transmembrane region" description="Helical" evidence="6">
    <location>
        <begin position="328"/>
        <end position="346"/>
    </location>
</feature>
<evidence type="ECO:0000313" key="7">
    <source>
        <dbReference type="EMBL" id="TWF95392.1"/>
    </source>
</evidence>
<evidence type="ECO:0000256" key="6">
    <source>
        <dbReference type="SAM" id="Phobius"/>
    </source>
</evidence>
<feature type="transmembrane region" description="Helical" evidence="6">
    <location>
        <begin position="128"/>
        <end position="149"/>
    </location>
</feature>
<organism evidence="7 8">
    <name type="scientific">Saccharopolyspora dendranthemae</name>
    <dbReference type="NCBI Taxonomy" id="1181886"/>
    <lineage>
        <taxon>Bacteria</taxon>
        <taxon>Bacillati</taxon>
        <taxon>Actinomycetota</taxon>
        <taxon>Actinomycetes</taxon>
        <taxon>Pseudonocardiales</taxon>
        <taxon>Pseudonocardiaceae</taxon>
        <taxon>Saccharopolyspora</taxon>
    </lineage>
</organism>
<keyword evidence="5 6" id="KW-0472">Membrane</keyword>
<evidence type="ECO:0000313" key="8">
    <source>
        <dbReference type="Proteomes" id="UP000316184"/>
    </source>
</evidence>
<dbReference type="AlphaFoldDB" id="A0A561U7Q8"/>
<dbReference type="Gene3D" id="1.20.1740.10">
    <property type="entry name" value="Amino acid/polyamine transporter I"/>
    <property type="match status" value="1"/>
</dbReference>